<keyword evidence="3" id="KW-1185">Reference proteome</keyword>
<dbReference type="EMBL" id="JANLCJ010000004">
    <property type="protein sequence ID" value="MCS5734478.1"/>
    <property type="molecule type" value="Genomic_DNA"/>
</dbReference>
<evidence type="ECO:0000256" key="1">
    <source>
        <dbReference type="SAM" id="Phobius"/>
    </source>
</evidence>
<reference evidence="2" key="1">
    <citation type="submission" date="2022-08" db="EMBL/GenBank/DDBJ databases">
        <authorList>
            <person name="Deng Y."/>
            <person name="Han X.-F."/>
            <person name="Zhang Y.-Q."/>
        </authorList>
    </citation>
    <scope>NUCLEOTIDE SEQUENCE</scope>
    <source>
        <strain evidence="2">CPCC 203386</strain>
    </source>
</reference>
<feature type="transmembrane region" description="Helical" evidence="1">
    <location>
        <begin position="111"/>
        <end position="133"/>
    </location>
</feature>
<comment type="caution">
    <text evidence="2">The sequence shown here is derived from an EMBL/GenBank/DDBJ whole genome shotgun (WGS) entry which is preliminary data.</text>
</comment>
<keyword evidence="1" id="KW-0472">Membrane</keyword>
<keyword evidence="1" id="KW-0812">Transmembrane</keyword>
<proteinExistence type="predicted"/>
<accession>A0ABT2H3G7</accession>
<dbReference type="Proteomes" id="UP001165586">
    <property type="component" value="Unassembled WGS sequence"/>
</dbReference>
<feature type="transmembrane region" description="Helical" evidence="1">
    <location>
        <begin position="50"/>
        <end position="76"/>
    </location>
</feature>
<feature type="transmembrane region" description="Helical" evidence="1">
    <location>
        <begin position="83"/>
        <end position="105"/>
    </location>
</feature>
<keyword evidence="1" id="KW-1133">Transmembrane helix</keyword>
<feature type="transmembrane region" description="Helical" evidence="1">
    <location>
        <begin position="16"/>
        <end position="38"/>
    </location>
</feature>
<evidence type="ECO:0008006" key="4">
    <source>
        <dbReference type="Google" id="ProtNLM"/>
    </source>
</evidence>
<sequence length="136" mass="14234">MESSNSAAPSTVRASFWLWIASVVLAVISGIVVLATGTEPRADVGDDAQVAAAVAPVVLSVGLLIGAGLRVLFAVFMYRGRNWARIVLLIVAILTTLGGISTILVGNVLDILTLVATVVAAVLMFVPASNPYFRRR</sequence>
<organism evidence="2 3">
    <name type="scientific">Herbiconiux daphne</name>
    <dbReference type="NCBI Taxonomy" id="2970914"/>
    <lineage>
        <taxon>Bacteria</taxon>
        <taxon>Bacillati</taxon>
        <taxon>Actinomycetota</taxon>
        <taxon>Actinomycetes</taxon>
        <taxon>Micrococcales</taxon>
        <taxon>Microbacteriaceae</taxon>
        <taxon>Herbiconiux</taxon>
    </lineage>
</organism>
<name>A0ABT2H3G7_9MICO</name>
<evidence type="ECO:0000313" key="2">
    <source>
        <dbReference type="EMBL" id="MCS5734478.1"/>
    </source>
</evidence>
<protein>
    <recommendedName>
        <fullName evidence="4">Integral membrane protein</fullName>
    </recommendedName>
</protein>
<gene>
    <name evidence="2" type="ORF">N1032_12085</name>
</gene>
<evidence type="ECO:0000313" key="3">
    <source>
        <dbReference type="Proteomes" id="UP001165586"/>
    </source>
</evidence>
<dbReference type="RefSeq" id="WP_259539343.1">
    <property type="nucleotide sequence ID" value="NZ_JANLCJ010000004.1"/>
</dbReference>